<feature type="domain" description="HTH IS21-type" evidence="5">
    <location>
        <begin position="6"/>
        <end position="69"/>
    </location>
</feature>
<dbReference type="Proteomes" id="UP000198650">
    <property type="component" value="Unassembled WGS sequence"/>
</dbReference>
<evidence type="ECO:0000313" key="7">
    <source>
        <dbReference type="EMBL" id="SFA56561.1"/>
    </source>
</evidence>
<evidence type="ECO:0000256" key="4">
    <source>
        <dbReference type="ARBA" id="ARBA00023172"/>
    </source>
</evidence>
<dbReference type="GO" id="GO:0032196">
    <property type="term" value="P:transposition"/>
    <property type="evidence" value="ECO:0007669"/>
    <property type="project" value="UniProtKB-KW"/>
</dbReference>
<dbReference type="InterPro" id="IPR012337">
    <property type="entry name" value="RNaseH-like_sf"/>
</dbReference>
<dbReference type="OrthoDB" id="92877at2"/>
<evidence type="ECO:0000259" key="5">
    <source>
        <dbReference type="PROSITE" id="PS50531"/>
    </source>
</evidence>
<dbReference type="STRING" id="186116.SAMN05192569_10758"/>
<dbReference type="PANTHER" id="PTHR35004:SF8">
    <property type="entry name" value="TRANSPOSASE RV3428C-RELATED"/>
    <property type="match status" value="1"/>
</dbReference>
<keyword evidence="4" id="KW-0233">DNA recombination</keyword>
<dbReference type="PROSITE" id="PS50531">
    <property type="entry name" value="HTH_IS21"/>
    <property type="match status" value="1"/>
</dbReference>
<evidence type="ECO:0000256" key="1">
    <source>
        <dbReference type="ARBA" id="ARBA00009277"/>
    </source>
</evidence>
<keyword evidence="3" id="KW-0238">DNA-binding</keyword>
<organism evidence="7 8">
    <name type="scientific">Parageobacillus thermantarcticus</name>
    <dbReference type="NCBI Taxonomy" id="186116"/>
    <lineage>
        <taxon>Bacteria</taxon>
        <taxon>Bacillati</taxon>
        <taxon>Bacillota</taxon>
        <taxon>Bacilli</taxon>
        <taxon>Bacillales</taxon>
        <taxon>Anoxybacillaceae</taxon>
        <taxon>Parageobacillus</taxon>
    </lineage>
</organism>
<name>A0A1I0TXK1_9BACL</name>
<dbReference type="Pfam" id="PF22483">
    <property type="entry name" value="Mu-transpos_C_2"/>
    <property type="match status" value="1"/>
</dbReference>
<dbReference type="InterPro" id="IPR017894">
    <property type="entry name" value="HTH_IS21_transposase_type"/>
</dbReference>
<gene>
    <name evidence="7" type="ORF">SAMN05192569_10758</name>
</gene>
<dbReference type="NCBIfam" id="NF033546">
    <property type="entry name" value="transpos_IS21"/>
    <property type="match status" value="1"/>
</dbReference>
<feature type="domain" description="Integrase catalytic" evidence="6">
    <location>
        <begin position="125"/>
        <end position="254"/>
    </location>
</feature>
<evidence type="ECO:0000259" key="6">
    <source>
        <dbReference type="PROSITE" id="PS50994"/>
    </source>
</evidence>
<dbReference type="InterPro" id="IPR054353">
    <property type="entry name" value="IstA-like_C"/>
</dbReference>
<evidence type="ECO:0000256" key="3">
    <source>
        <dbReference type="ARBA" id="ARBA00023125"/>
    </source>
</evidence>
<proteinExistence type="inferred from homology"/>
<dbReference type="AlphaFoldDB" id="A0A1I0TXK1"/>
<protein>
    <submittedName>
        <fullName evidence="7">Transposase</fullName>
    </submittedName>
</protein>
<sequence length="505" mass="59642">MLAVAEIHYIRYEANQKGCSYSDIAKRMNRDPRTVKKYAEMEDFNPSKVKQTRKAKVMDPVKPILDQWIKEDLTKKKKYRRTAKRMYEILKEEYGFTGSDRSVRLYVSKRKQELLEQSESAALPLESKPATAQVDFGEAPFLYQGKYVDFPYLVVSFPYSNAAYVQVMPAQNQECFLEGLKRIFHYMGRVPRVIRFDNLSPAVKTILPNGERELTETFQRFVLHYGFECEFCNPASGNEKGNVESKVKYIRNNFFLPEQTIYQLESFNESLWEKCEKDWNRPHYEKERLIAELFEEEQALFLQLPAKEFECVRYEQVTADKYGFIHLENNLYSTSPRFAKQKVLAKISYHEIAILTEEHELIIKHERLYGTKQKSMKWQPYLTLMAKRPNALKYTDFYEKMPEEWKNYFSNCTVQEKKEALQLLAVLLKEHDFEVSTQALRIASQYGHPKVESIKQVFYQLINGRGIREPIQPKKHVPDMPEAIRGVRHYDRLFESQGDVASWNK</sequence>
<dbReference type="PROSITE" id="PS50994">
    <property type="entry name" value="INTEGRASE"/>
    <property type="match status" value="1"/>
</dbReference>
<dbReference type="SUPFAM" id="SSF53098">
    <property type="entry name" value="Ribonuclease H-like"/>
    <property type="match status" value="1"/>
</dbReference>
<dbReference type="InterPro" id="IPR036397">
    <property type="entry name" value="RNaseH_sf"/>
</dbReference>
<dbReference type="EMBL" id="FOJS01000075">
    <property type="protein sequence ID" value="SFA56561.1"/>
    <property type="molecule type" value="Genomic_DNA"/>
</dbReference>
<accession>A0A1I0TXK1</accession>
<dbReference type="InterPro" id="IPR001584">
    <property type="entry name" value="Integrase_cat-core"/>
</dbReference>
<dbReference type="GO" id="GO:0006310">
    <property type="term" value="P:DNA recombination"/>
    <property type="evidence" value="ECO:0007669"/>
    <property type="project" value="UniProtKB-KW"/>
</dbReference>
<dbReference type="PANTHER" id="PTHR35004">
    <property type="entry name" value="TRANSPOSASE RV3428C-RELATED"/>
    <property type="match status" value="1"/>
</dbReference>
<evidence type="ECO:0000256" key="2">
    <source>
        <dbReference type="ARBA" id="ARBA00022578"/>
    </source>
</evidence>
<evidence type="ECO:0000313" key="8">
    <source>
        <dbReference type="Proteomes" id="UP000198650"/>
    </source>
</evidence>
<comment type="similarity">
    <text evidence="1">Belongs to the transposase IS21/IS408/IS1162 family.</text>
</comment>
<keyword evidence="2" id="KW-0815">Transposition</keyword>
<keyword evidence="8" id="KW-1185">Reference proteome</keyword>
<dbReference type="RefSeq" id="WP_013877126.1">
    <property type="nucleotide sequence ID" value="NZ_FOJS01000075.1"/>
</dbReference>
<dbReference type="Gene3D" id="3.30.420.10">
    <property type="entry name" value="Ribonuclease H-like superfamily/Ribonuclease H"/>
    <property type="match status" value="1"/>
</dbReference>
<dbReference type="GO" id="GO:0003677">
    <property type="term" value="F:DNA binding"/>
    <property type="evidence" value="ECO:0007669"/>
    <property type="project" value="UniProtKB-KW"/>
</dbReference>
<reference evidence="8" key="1">
    <citation type="submission" date="2016-10" db="EMBL/GenBank/DDBJ databases">
        <authorList>
            <person name="Varghese N."/>
            <person name="Submissions S."/>
        </authorList>
    </citation>
    <scope>NUCLEOTIDE SEQUENCE [LARGE SCALE GENOMIC DNA]</scope>
    <source>
        <strain evidence="8">M1</strain>
    </source>
</reference>
<dbReference type="GO" id="GO:0015074">
    <property type="term" value="P:DNA integration"/>
    <property type="evidence" value="ECO:0007669"/>
    <property type="project" value="InterPro"/>
</dbReference>